<evidence type="ECO:0000313" key="1">
    <source>
        <dbReference type="EMBL" id="CAI9762752.1"/>
    </source>
</evidence>
<sequence length="115" mass="12277">MASRLGMTTILQCLIDSSCDLNSKTKIGETTLMVCVKYKHEDCLKVLAREGADFGLVNISGQLASSIAGSCGSQSGDVVDLKALIGQGDIDLDKQDERYFSVVMVTAKEGHVDAF</sequence>
<dbReference type="Proteomes" id="UP000834106">
    <property type="component" value="Chromosome 6"/>
</dbReference>
<dbReference type="Gene3D" id="1.25.40.20">
    <property type="entry name" value="Ankyrin repeat-containing domain"/>
    <property type="match status" value="1"/>
</dbReference>
<dbReference type="EMBL" id="OU503041">
    <property type="protein sequence ID" value="CAI9762752.1"/>
    <property type="molecule type" value="Genomic_DNA"/>
</dbReference>
<evidence type="ECO:0000313" key="2">
    <source>
        <dbReference type="Proteomes" id="UP000834106"/>
    </source>
</evidence>
<reference evidence="1" key="1">
    <citation type="submission" date="2023-05" db="EMBL/GenBank/DDBJ databases">
        <authorList>
            <person name="Huff M."/>
        </authorList>
    </citation>
    <scope>NUCLEOTIDE SEQUENCE</scope>
</reference>
<organism evidence="1 2">
    <name type="scientific">Fraxinus pennsylvanica</name>
    <dbReference type="NCBI Taxonomy" id="56036"/>
    <lineage>
        <taxon>Eukaryota</taxon>
        <taxon>Viridiplantae</taxon>
        <taxon>Streptophyta</taxon>
        <taxon>Embryophyta</taxon>
        <taxon>Tracheophyta</taxon>
        <taxon>Spermatophyta</taxon>
        <taxon>Magnoliopsida</taxon>
        <taxon>eudicotyledons</taxon>
        <taxon>Gunneridae</taxon>
        <taxon>Pentapetalae</taxon>
        <taxon>asterids</taxon>
        <taxon>lamiids</taxon>
        <taxon>Lamiales</taxon>
        <taxon>Oleaceae</taxon>
        <taxon>Oleeae</taxon>
        <taxon>Fraxinus</taxon>
    </lineage>
</organism>
<proteinExistence type="predicted"/>
<keyword evidence="2" id="KW-1185">Reference proteome</keyword>
<dbReference type="Pfam" id="PF12796">
    <property type="entry name" value="Ank_2"/>
    <property type="match status" value="1"/>
</dbReference>
<protein>
    <submittedName>
        <fullName evidence="1">Uncharacterized protein</fullName>
    </submittedName>
</protein>
<dbReference type="AlphaFoldDB" id="A0AAD1Z3Y8"/>
<gene>
    <name evidence="1" type="ORF">FPE_LOCUS10182</name>
</gene>
<accession>A0AAD1Z3Y8</accession>
<name>A0AAD1Z3Y8_9LAMI</name>
<dbReference type="InterPro" id="IPR036770">
    <property type="entry name" value="Ankyrin_rpt-contain_sf"/>
</dbReference>
<dbReference type="InterPro" id="IPR002110">
    <property type="entry name" value="Ankyrin_rpt"/>
</dbReference>
<dbReference type="SUPFAM" id="SSF48403">
    <property type="entry name" value="Ankyrin repeat"/>
    <property type="match status" value="1"/>
</dbReference>